<gene>
    <name evidence="2" type="ORF">HGA13_32215</name>
</gene>
<evidence type="ECO:0000313" key="3">
    <source>
        <dbReference type="Proteomes" id="UP000565715"/>
    </source>
</evidence>
<feature type="transmembrane region" description="Helical" evidence="1">
    <location>
        <begin position="149"/>
        <end position="170"/>
    </location>
</feature>
<feature type="transmembrane region" description="Helical" evidence="1">
    <location>
        <begin position="114"/>
        <end position="137"/>
    </location>
</feature>
<dbReference type="RefSeq" id="WP_068049396.1">
    <property type="nucleotide sequence ID" value="NZ_JAAXOO010000009.1"/>
</dbReference>
<evidence type="ECO:0000313" key="2">
    <source>
        <dbReference type="EMBL" id="NKY37699.1"/>
    </source>
</evidence>
<keyword evidence="1" id="KW-1133">Transmembrane helix</keyword>
<keyword evidence="1" id="KW-0472">Membrane</keyword>
<keyword evidence="1" id="KW-0812">Transmembrane</keyword>
<accession>A0A846XRD4</accession>
<keyword evidence="3" id="KW-1185">Reference proteome</keyword>
<dbReference type="Proteomes" id="UP000565715">
    <property type="component" value="Unassembled WGS sequence"/>
</dbReference>
<sequence length="201" mass="22615">MKRKVDATVALRRHRGGMTLREYSWRTGELDAPRTLTLEVGQDFPDRCVRHGRKAVEYRDSELRLHQGARGQVETSWWSSFVWGLARYRMTPSTTVQVSGRWPMCRTCVRYRRILEFIAYCLGLAGPVALAVLFMAAQAGVVRSVTLSMVFAFFPGWIPGALAVALTLYARGNRPARVRPLTSATAMTVRAHPDFAAALER</sequence>
<organism evidence="2 3">
    <name type="scientific">Nocardia speluncae</name>
    <dbReference type="NCBI Taxonomy" id="419477"/>
    <lineage>
        <taxon>Bacteria</taxon>
        <taxon>Bacillati</taxon>
        <taxon>Actinomycetota</taxon>
        <taxon>Actinomycetes</taxon>
        <taxon>Mycobacteriales</taxon>
        <taxon>Nocardiaceae</taxon>
        <taxon>Nocardia</taxon>
    </lineage>
</organism>
<comment type="caution">
    <text evidence="2">The sequence shown here is derived from an EMBL/GenBank/DDBJ whole genome shotgun (WGS) entry which is preliminary data.</text>
</comment>
<evidence type="ECO:0000256" key="1">
    <source>
        <dbReference type="SAM" id="Phobius"/>
    </source>
</evidence>
<name>A0A846XRD4_9NOCA</name>
<dbReference type="AlphaFoldDB" id="A0A846XRD4"/>
<dbReference type="EMBL" id="JAAXOO010000009">
    <property type="protein sequence ID" value="NKY37699.1"/>
    <property type="molecule type" value="Genomic_DNA"/>
</dbReference>
<protein>
    <submittedName>
        <fullName evidence="2">Uncharacterized protein</fullName>
    </submittedName>
</protein>
<proteinExistence type="predicted"/>
<reference evidence="2 3" key="1">
    <citation type="submission" date="2020-04" db="EMBL/GenBank/DDBJ databases">
        <title>MicrobeNet Type strains.</title>
        <authorList>
            <person name="Nicholson A.C."/>
        </authorList>
    </citation>
    <scope>NUCLEOTIDE SEQUENCE [LARGE SCALE GENOMIC DNA]</scope>
    <source>
        <strain evidence="2 3">DSM 45078</strain>
    </source>
</reference>